<dbReference type="Pfam" id="PF03466">
    <property type="entry name" value="LysR_substrate"/>
    <property type="match status" value="1"/>
</dbReference>
<protein>
    <submittedName>
        <fullName evidence="6">Molybdate transport repressor ModE-like protein</fullName>
    </submittedName>
</protein>
<reference evidence="6 7" key="1">
    <citation type="submission" date="2018-10" db="EMBL/GenBank/DDBJ databases">
        <title>Genomic Encyclopedia of Type Strains, Phase IV (KMG-IV): sequencing the most valuable type-strain genomes for metagenomic binning, comparative biology and taxonomic classification.</title>
        <authorList>
            <person name="Goeker M."/>
        </authorList>
    </citation>
    <scope>NUCLEOTIDE SEQUENCE [LARGE SCALE GENOMIC DNA]</scope>
    <source>
        <strain evidence="6 7">DSM 23841</strain>
    </source>
</reference>
<keyword evidence="3" id="KW-0238">DNA-binding</keyword>
<dbReference type="GO" id="GO:0005829">
    <property type="term" value="C:cytosol"/>
    <property type="evidence" value="ECO:0007669"/>
    <property type="project" value="TreeGrafter"/>
</dbReference>
<dbReference type="SUPFAM" id="SSF53850">
    <property type="entry name" value="Periplasmic binding protein-like II"/>
    <property type="match status" value="1"/>
</dbReference>
<evidence type="ECO:0000256" key="1">
    <source>
        <dbReference type="ARBA" id="ARBA00009437"/>
    </source>
</evidence>
<dbReference type="EMBL" id="RBXP01000016">
    <property type="protein sequence ID" value="RKT51270.1"/>
    <property type="molecule type" value="Genomic_DNA"/>
</dbReference>
<dbReference type="Gene3D" id="1.10.10.10">
    <property type="entry name" value="Winged helix-like DNA-binding domain superfamily/Winged helix DNA-binding domain"/>
    <property type="match status" value="1"/>
</dbReference>
<dbReference type="InterPro" id="IPR000847">
    <property type="entry name" value="LysR_HTH_N"/>
</dbReference>
<comment type="similarity">
    <text evidence="1">Belongs to the LysR transcriptional regulatory family.</text>
</comment>
<dbReference type="OrthoDB" id="9785974at2"/>
<proteinExistence type="inferred from homology"/>
<comment type="caution">
    <text evidence="6">The sequence shown here is derived from an EMBL/GenBank/DDBJ whole genome shotgun (WGS) entry which is preliminary data.</text>
</comment>
<keyword evidence="4" id="KW-0804">Transcription</keyword>
<keyword evidence="7" id="KW-1185">Reference proteome</keyword>
<evidence type="ECO:0000256" key="3">
    <source>
        <dbReference type="ARBA" id="ARBA00023125"/>
    </source>
</evidence>
<evidence type="ECO:0000259" key="5">
    <source>
        <dbReference type="PROSITE" id="PS50931"/>
    </source>
</evidence>
<feature type="domain" description="HTH lysR-type" evidence="5">
    <location>
        <begin position="12"/>
        <end position="69"/>
    </location>
</feature>
<evidence type="ECO:0000256" key="4">
    <source>
        <dbReference type="ARBA" id="ARBA00023163"/>
    </source>
</evidence>
<accession>A0A495VQP3</accession>
<organism evidence="6 7">
    <name type="scientific">Azonexus fungiphilus</name>
    <dbReference type="NCBI Taxonomy" id="146940"/>
    <lineage>
        <taxon>Bacteria</taxon>
        <taxon>Pseudomonadati</taxon>
        <taxon>Pseudomonadota</taxon>
        <taxon>Betaproteobacteria</taxon>
        <taxon>Rhodocyclales</taxon>
        <taxon>Azonexaceae</taxon>
        <taxon>Azonexus</taxon>
    </lineage>
</organism>
<dbReference type="Gene3D" id="3.40.190.290">
    <property type="match status" value="1"/>
</dbReference>
<dbReference type="InterPro" id="IPR005119">
    <property type="entry name" value="LysR_subst-bd"/>
</dbReference>
<dbReference type="GO" id="GO:0003677">
    <property type="term" value="F:DNA binding"/>
    <property type="evidence" value="ECO:0007669"/>
    <property type="project" value="UniProtKB-KW"/>
</dbReference>
<dbReference type="SUPFAM" id="SSF46785">
    <property type="entry name" value="Winged helix' DNA-binding domain"/>
    <property type="match status" value="1"/>
</dbReference>
<evidence type="ECO:0000313" key="7">
    <source>
        <dbReference type="Proteomes" id="UP000270626"/>
    </source>
</evidence>
<dbReference type="Pfam" id="PF00126">
    <property type="entry name" value="HTH_1"/>
    <property type="match status" value="1"/>
</dbReference>
<evidence type="ECO:0000256" key="2">
    <source>
        <dbReference type="ARBA" id="ARBA00023015"/>
    </source>
</evidence>
<sequence length="304" mass="33389">MPLNRSVLPHRISTYDLHVFAAIAEAGSITRGAENVHLSLAAASTRLQKMEHALGTALLQRSKHGVKLTDAGRTLLRYAGRLERELEMLHAEMAAFAHGVRSTVRVLCNTAAMTEYLPPLIGRFLVEHQALDIDLRELDSQDVLSAMRQEQADIGIVADYVRTEGLNTRFFREDRLVAVFPTAQCPRQEGSVPFADLLQHPFVGLPSESGLSRFIQNQAIQYGRGIHYRVRVRSLDAVVSLVADEVGIAILPETTARRLASPKIDWLPLADPWANRKLLLCTASDATLAGPAAALLDFLSGSAR</sequence>
<dbReference type="PANTHER" id="PTHR30419:SF2">
    <property type="entry name" value="LYSR FAMILY TRANSCRIPTIONAL REGULATOR"/>
    <property type="match status" value="1"/>
</dbReference>
<dbReference type="RefSeq" id="WP_121458863.1">
    <property type="nucleotide sequence ID" value="NZ_RBXP01000016.1"/>
</dbReference>
<dbReference type="Proteomes" id="UP000270626">
    <property type="component" value="Unassembled WGS sequence"/>
</dbReference>
<dbReference type="PANTHER" id="PTHR30419">
    <property type="entry name" value="HTH-TYPE TRANSCRIPTIONAL REGULATOR YBHD"/>
    <property type="match status" value="1"/>
</dbReference>
<dbReference type="InterPro" id="IPR050950">
    <property type="entry name" value="HTH-type_LysR_regulators"/>
</dbReference>
<dbReference type="PROSITE" id="PS50931">
    <property type="entry name" value="HTH_LYSR"/>
    <property type="match status" value="1"/>
</dbReference>
<dbReference type="AlphaFoldDB" id="A0A495VQP3"/>
<gene>
    <name evidence="6" type="ORF">DFR40_2484</name>
</gene>
<dbReference type="InterPro" id="IPR036388">
    <property type="entry name" value="WH-like_DNA-bd_sf"/>
</dbReference>
<dbReference type="InterPro" id="IPR036390">
    <property type="entry name" value="WH_DNA-bd_sf"/>
</dbReference>
<evidence type="ECO:0000313" key="6">
    <source>
        <dbReference type="EMBL" id="RKT51270.1"/>
    </source>
</evidence>
<dbReference type="GO" id="GO:0003700">
    <property type="term" value="F:DNA-binding transcription factor activity"/>
    <property type="evidence" value="ECO:0007669"/>
    <property type="project" value="InterPro"/>
</dbReference>
<keyword evidence="2" id="KW-0805">Transcription regulation</keyword>
<name>A0A495VQP3_9RHOO</name>